<name>A0A0M3IC93_ASCLU</name>
<evidence type="ECO:0000313" key="1">
    <source>
        <dbReference type="Proteomes" id="UP000036681"/>
    </source>
</evidence>
<evidence type="ECO:0000313" key="2">
    <source>
        <dbReference type="WBParaSite" id="ALUE_0001548001-mRNA-1"/>
    </source>
</evidence>
<organism evidence="1 2">
    <name type="scientific">Ascaris lumbricoides</name>
    <name type="common">Giant roundworm</name>
    <dbReference type="NCBI Taxonomy" id="6252"/>
    <lineage>
        <taxon>Eukaryota</taxon>
        <taxon>Metazoa</taxon>
        <taxon>Ecdysozoa</taxon>
        <taxon>Nematoda</taxon>
        <taxon>Chromadorea</taxon>
        <taxon>Rhabditida</taxon>
        <taxon>Spirurina</taxon>
        <taxon>Ascaridomorpha</taxon>
        <taxon>Ascaridoidea</taxon>
        <taxon>Ascarididae</taxon>
        <taxon>Ascaris</taxon>
    </lineage>
</organism>
<dbReference type="Proteomes" id="UP000036681">
    <property type="component" value="Unplaced"/>
</dbReference>
<dbReference type="AlphaFoldDB" id="A0A0M3IC93"/>
<reference evidence="2" key="1">
    <citation type="submission" date="2017-02" db="UniProtKB">
        <authorList>
            <consortium name="WormBaseParasite"/>
        </authorList>
    </citation>
    <scope>IDENTIFICATION</scope>
</reference>
<protein>
    <submittedName>
        <fullName evidence="2">RNase H domain-containing protein</fullName>
    </submittedName>
</protein>
<sequence>MFADDSNGAHSAVAHAKGNEKIFVISGKSRSRPLKGLTTPRLELLVLNLNDIPRSIWSDGKCGFPCINPPPAEKLPRFVQNRLSEIKRTTNVRYGYAAT</sequence>
<dbReference type="WBParaSite" id="ALUE_0001548001-mRNA-1">
    <property type="protein sequence ID" value="ALUE_0001548001-mRNA-1"/>
    <property type="gene ID" value="ALUE_0001548001"/>
</dbReference>
<accession>A0A0M3IC93</accession>
<keyword evidence="1" id="KW-1185">Reference proteome</keyword>
<proteinExistence type="predicted"/>